<evidence type="ECO:0000256" key="6">
    <source>
        <dbReference type="ARBA" id="ARBA00022837"/>
    </source>
</evidence>
<evidence type="ECO:0000313" key="10">
    <source>
        <dbReference type="EMBL" id="MDI5964128.1"/>
    </source>
</evidence>
<dbReference type="InterPro" id="IPR015366">
    <property type="entry name" value="S53_propep"/>
</dbReference>
<gene>
    <name evidence="10" type="ORF">POF43_015620</name>
</gene>
<keyword evidence="2 10" id="KW-0645">Protease</keyword>
<evidence type="ECO:0000256" key="5">
    <source>
        <dbReference type="ARBA" id="ARBA00022825"/>
    </source>
</evidence>
<feature type="domain" description="Peptidase S53" evidence="9">
    <location>
        <begin position="246"/>
        <end position="652"/>
    </location>
</feature>
<evidence type="ECO:0000256" key="2">
    <source>
        <dbReference type="ARBA" id="ARBA00022670"/>
    </source>
</evidence>
<keyword evidence="5" id="KW-0720">Serine protease</keyword>
<feature type="signal peptide" evidence="8">
    <location>
        <begin position="1"/>
        <end position="33"/>
    </location>
</feature>
<reference evidence="10 11" key="1">
    <citation type="submission" date="2023-05" db="EMBL/GenBank/DDBJ databases">
        <title>Streptantibioticus silvisoli sp. nov., acidotolerant actinomycetes 1 from pine litter.</title>
        <authorList>
            <person name="Swiecimska M."/>
            <person name="Golinska P."/>
            <person name="Sangal V."/>
            <person name="Wachnowicz B."/>
            <person name="Goodfellow M."/>
        </authorList>
    </citation>
    <scope>NUCLEOTIDE SEQUENCE [LARGE SCALE GENOMIC DNA]</scope>
    <source>
        <strain evidence="10 11">SL54</strain>
    </source>
</reference>
<proteinExistence type="predicted"/>
<comment type="cofactor">
    <cofactor evidence="1">
        <name>Ca(2+)</name>
        <dbReference type="ChEBI" id="CHEBI:29108"/>
    </cofactor>
</comment>
<accession>A0ABT6W366</accession>
<dbReference type="SUPFAM" id="SSF52743">
    <property type="entry name" value="Subtilisin-like"/>
    <property type="match status" value="1"/>
</dbReference>
<dbReference type="SUPFAM" id="SSF54897">
    <property type="entry name" value="Protease propeptides/inhibitors"/>
    <property type="match status" value="1"/>
</dbReference>
<dbReference type="Gene3D" id="3.40.50.200">
    <property type="entry name" value="Peptidase S8/S53 domain"/>
    <property type="match status" value="1"/>
</dbReference>
<name>A0ABT6W366_9ACTN</name>
<dbReference type="CDD" id="cd11377">
    <property type="entry name" value="Pro-peptidase_S53"/>
    <property type="match status" value="1"/>
</dbReference>
<evidence type="ECO:0000256" key="8">
    <source>
        <dbReference type="SAM" id="SignalP"/>
    </source>
</evidence>
<keyword evidence="8" id="KW-0732">Signal</keyword>
<dbReference type="GO" id="GO:0006508">
    <property type="term" value="P:proteolysis"/>
    <property type="evidence" value="ECO:0007669"/>
    <property type="project" value="UniProtKB-KW"/>
</dbReference>
<evidence type="ECO:0000256" key="3">
    <source>
        <dbReference type="ARBA" id="ARBA00022723"/>
    </source>
</evidence>
<comment type="caution">
    <text evidence="10">The sequence shown here is derived from an EMBL/GenBank/DDBJ whole genome shotgun (WGS) entry which is preliminary data.</text>
</comment>
<keyword evidence="4" id="KW-0378">Hydrolase</keyword>
<evidence type="ECO:0000259" key="9">
    <source>
        <dbReference type="PROSITE" id="PS51695"/>
    </source>
</evidence>
<keyword evidence="3" id="KW-0479">Metal-binding</keyword>
<dbReference type="PANTHER" id="PTHR14218:SF15">
    <property type="entry name" value="TRIPEPTIDYL-PEPTIDASE 1"/>
    <property type="match status" value="1"/>
</dbReference>
<dbReference type="InterPro" id="IPR000209">
    <property type="entry name" value="Peptidase_S8/S53_dom"/>
</dbReference>
<dbReference type="InterPro" id="IPR030400">
    <property type="entry name" value="Sedolisin_dom"/>
</dbReference>
<evidence type="ECO:0000256" key="7">
    <source>
        <dbReference type="ARBA" id="ARBA00023145"/>
    </source>
</evidence>
<dbReference type="Proteomes" id="UP001156398">
    <property type="component" value="Unassembled WGS sequence"/>
</dbReference>
<keyword evidence="11" id="KW-1185">Reference proteome</keyword>
<sequence length="653" mass="66245">MGGFFHAGLAMTVCAAVAVAAGGVAGAPGSARAASVVAVPGSVPATVGSAVRVGAASASQRLTVQVWLKPDAARAAAFADAVATPGSPRFHHYLSPDAYTARFGPSAAQAGAVAAWLTGVGLTGVQVDGDRDRVSATGPVPAVESAFQVRIGRYRAVDAASGAEGRSSVFTSNDREVSVPASLASDVLGVTGLSDAPAASRSTAASAPPSHAAAKAATCSRYWAQHAHALHPAYQGLARASLPVCGYSAAQLRAGYGATSRDTGGGQTVALTEDEPPTAMFRTLTAYARSNHLPLPKQSQFRQVQAGNACQAPSAADRAAQSPRVDVEAEMDSEAVYAMAPGADQVMVVGTGCDEDQALLDAASAVLAGDGHHPLASIVSNSWQIPLGEVSPQTVHAIDVRAAAEGVGMYFASGDTPGLTVTDSDPYAVAVGGTTLGVGAAGNRVFETGWSDDFGSLSSGKWTDLGVSGGGGGVSDVYRQPSYQKGVVPASMARVRVAQKTVLGRTVPDIAAAADPDTGMLTGYTATDGPGKSGRYRTVSSAGTSLSTPLVAGLVADAQQGRTSPYGFINPLLYRLARTRAFHDALPISTSAPQQNRAAYVAPDDTFTSVGVDVFDAQKHPDTQQVTAKGYDTMTGLGTPNGADFINALRRGR</sequence>
<evidence type="ECO:0000256" key="1">
    <source>
        <dbReference type="ARBA" id="ARBA00001913"/>
    </source>
</evidence>
<dbReference type="InterPro" id="IPR036852">
    <property type="entry name" value="Peptidase_S8/S53_dom_sf"/>
</dbReference>
<evidence type="ECO:0000313" key="11">
    <source>
        <dbReference type="Proteomes" id="UP001156398"/>
    </source>
</evidence>
<dbReference type="SMART" id="SM00944">
    <property type="entry name" value="Pro-kuma_activ"/>
    <property type="match status" value="1"/>
</dbReference>
<dbReference type="Pfam" id="PF00082">
    <property type="entry name" value="Peptidase_S8"/>
    <property type="match status" value="1"/>
</dbReference>
<evidence type="ECO:0000256" key="4">
    <source>
        <dbReference type="ARBA" id="ARBA00022801"/>
    </source>
</evidence>
<dbReference type="PROSITE" id="PS00138">
    <property type="entry name" value="SUBTILASE_SER"/>
    <property type="match status" value="1"/>
</dbReference>
<organism evidence="10 11">
    <name type="scientific">Streptantibioticus silvisoli</name>
    <dbReference type="NCBI Taxonomy" id="2705255"/>
    <lineage>
        <taxon>Bacteria</taxon>
        <taxon>Bacillati</taxon>
        <taxon>Actinomycetota</taxon>
        <taxon>Actinomycetes</taxon>
        <taxon>Kitasatosporales</taxon>
        <taxon>Streptomycetaceae</taxon>
        <taxon>Streptantibioticus</taxon>
    </lineage>
</organism>
<keyword evidence="6" id="KW-0106">Calcium</keyword>
<protein>
    <submittedName>
        <fullName evidence="10">Protease pro-enzyme activation domain-containing protein</fullName>
    </submittedName>
</protein>
<feature type="chain" id="PRO_5046037171" evidence="8">
    <location>
        <begin position="34"/>
        <end position="653"/>
    </location>
</feature>
<dbReference type="EMBL" id="JAAGKO020000020">
    <property type="protein sequence ID" value="MDI5964128.1"/>
    <property type="molecule type" value="Genomic_DNA"/>
</dbReference>
<keyword evidence="7" id="KW-0865">Zymogen</keyword>
<dbReference type="PANTHER" id="PTHR14218">
    <property type="entry name" value="PROTEASE S8 TRIPEPTIDYL PEPTIDASE I CLN2"/>
    <property type="match status" value="1"/>
</dbReference>
<dbReference type="PROSITE" id="PS51695">
    <property type="entry name" value="SEDOLISIN"/>
    <property type="match status" value="1"/>
</dbReference>
<dbReference type="Pfam" id="PF09286">
    <property type="entry name" value="Pro-kuma_activ"/>
    <property type="match status" value="1"/>
</dbReference>
<dbReference type="RefSeq" id="WP_282704604.1">
    <property type="nucleotide sequence ID" value="NZ_JAAGKO020000020.1"/>
</dbReference>
<dbReference type="GO" id="GO:0008233">
    <property type="term" value="F:peptidase activity"/>
    <property type="evidence" value="ECO:0007669"/>
    <property type="project" value="UniProtKB-KW"/>
</dbReference>
<dbReference type="InterPro" id="IPR023828">
    <property type="entry name" value="Peptidase_S8_Ser-AS"/>
</dbReference>
<dbReference type="InterPro" id="IPR050819">
    <property type="entry name" value="Tripeptidyl-peptidase_I"/>
</dbReference>